<name>A0ABV7YHB9_9ACTN</name>
<dbReference type="Pfam" id="PF11716">
    <property type="entry name" value="MDMPI_N"/>
    <property type="match status" value="1"/>
</dbReference>
<dbReference type="SUPFAM" id="SSF109854">
    <property type="entry name" value="DinB/YfiT-like putative metalloenzymes"/>
    <property type="match status" value="1"/>
</dbReference>
<evidence type="ECO:0000313" key="3">
    <source>
        <dbReference type="Proteomes" id="UP001595699"/>
    </source>
</evidence>
<dbReference type="RefSeq" id="WP_205115107.1">
    <property type="nucleotide sequence ID" value="NZ_JAFBCM010000001.1"/>
</dbReference>
<feature type="domain" description="Mycothiol-dependent maleylpyruvate isomerase metal-binding" evidence="1">
    <location>
        <begin position="13"/>
        <end position="95"/>
    </location>
</feature>
<keyword evidence="3" id="KW-1185">Reference proteome</keyword>
<reference evidence="3" key="1">
    <citation type="journal article" date="2019" name="Int. J. Syst. Evol. Microbiol.">
        <title>The Global Catalogue of Microorganisms (GCM) 10K type strain sequencing project: providing services to taxonomists for standard genome sequencing and annotation.</title>
        <authorList>
            <consortium name="The Broad Institute Genomics Platform"/>
            <consortium name="The Broad Institute Genome Sequencing Center for Infectious Disease"/>
            <person name="Wu L."/>
            <person name="Ma J."/>
        </authorList>
    </citation>
    <scope>NUCLEOTIDE SEQUENCE [LARGE SCALE GENOMIC DNA]</scope>
    <source>
        <strain evidence="3">CGMCC 4.7241</strain>
    </source>
</reference>
<dbReference type="InterPro" id="IPR024344">
    <property type="entry name" value="MDMPI_metal-binding"/>
</dbReference>
<keyword evidence="2" id="KW-0413">Isomerase</keyword>
<evidence type="ECO:0000313" key="2">
    <source>
        <dbReference type="EMBL" id="MFC3764268.1"/>
    </source>
</evidence>
<evidence type="ECO:0000259" key="1">
    <source>
        <dbReference type="Pfam" id="PF11716"/>
    </source>
</evidence>
<accession>A0ABV7YHB9</accession>
<sequence>MDSAKLYDATRGRIVELLGGADPATPVEACPGWNVRDLAAHLAGGLAAFVARDFDAGEHENFGERIVAERRGQSIEASVAEWAKSRETADEAIESPMGAVLVAEVVGHEQDLRTALGQPGARDDQAVRVALDRPLQELAKKLASDDLALRIVLDTDASVYGERAPSVTLTTSAYELGRVMGGRRTEAEVRALDWGGSDPEPYLPALMLFGTFRETSLEE</sequence>
<dbReference type="GO" id="GO:0016853">
    <property type="term" value="F:isomerase activity"/>
    <property type="evidence" value="ECO:0007669"/>
    <property type="project" value="UniProtKB-KW"/>
</dbReference>
<proteinExistence type="predicted"/>
<dbReference type="InterPro" id="IPR017517">
    <property type="entry name" value="Maleyloyr_isom"/>
</dbReference>
<dbReference type="Proteomes" id="UP001595699">
    <property type="component" value="Unassembled WGS sequence"/>
</dbReference>
<dbReference type="NCBIfam" id="TIGR03083">
    <property type="entry name" value="maleylpyruvate isomerase family mycothiol-dependent enzyme"/>
    <property type="match status" value="1"/>
</dbReference>
<comment type="caution">
    <text evidence="2">The sequence shown here is derived from an EMBL/GenBank/DDBJ whole genome shotgun (WGS) entry which is preliminary data.</text>
</comment>
<dbReference type="InterPro" id="IPR034660">
    <property type="entry name" value="DinB/YfiT-like"/>
</dbReference>
<gene>
    <name evidence="2" type="ORF">ACFOUW_25760</name>
</gene>
<dbReference type="EMBL" id="JBHRZH010000023">
    <property type="protein sequence ID" value="MFC3764268.1"/>
    <property type="molecule type" value="Genomic_DNA"/>
</dbReference>
<protein>
    <submittedName>
        <fullName evidence="2">Maleylpyruvate isomerase family mycothiol-dependent enzyme</fullName>
    </submittedName>
</protein>
<organism evidence="2 3">
    <name type="scientific">Tenggerimyces flavus</name>
    <dbReference type="NCBI Taxonomy" id="1708749"/>
    <lineage>
        <taxon>Bacteria</taxon>
        <taxon>Bacillati</taxon>
        <taxon>Actinomycetota</taxon>
        <taxon>Actinomycetes</taxon>
        <taxon>Propionibacteriales</taxon>
        <taxon>Nocardioidaceae</taxon>
        <taxon>Tenggerimyces</taxon>
    </lineage>
</organism>